<dbReference type="Proteomes" id="UP000310636">
    <property type="component" value="Unassembled WGS sequence"/>
</dbReference>
<proteinExistence type="predicted"/>
<comment type="caution">
    <text evidence="1">The sequence shown here is derived from an EMBL/GenBank/DDBJ whole genome shotgun (WGS) entry which is preliminary data.</text>
</comment>
<protein>
    <submittedName>
        <fullName evidence="1">Uncharacterized protein</fullName>
    </submittedName>
</protein>
<reference evidence="1 2" key="1">
    <citation type="submission" date="2019-04" db="EMBL/GenBank/DDBJ databases">
        <title>Cohnella sp. nov. isolated from preserved vegetables.</title>
        <authorList>
            <person name="Lin S.-Y."/>
            <person name="Hung M.-H."/>
            <person name="Young C.-C."/>
        </authorList>
    </citation>
    <scope>NUCLEOTIDE SEQUENCE [LARGE SCALE GENOMIC DNA]</scope>
    <source>
        <strain evidence="1 2">CC-MHH1044</strain>
    </source>
</reference>
<dbReference type="AlphaFoldDB" id="A0A4S4BKV8"/>
<accession>A0A4S4BKV8</accession>
<evidence type="ECO:0000313" key="2">
    <source>
        <dbReference type="Proteomes" id="UP000310636"/>
    </source>
</evidence>
<sequence length="76" mass="8295">MPTTDTRIAYGCLDAAEEETMAAARRAQLEELIRSMPEELNTVVVERGTHEQLLAAGRAYSRLHRSQVGSLIAAAP</sequence>
<gene>
    <name evidence="1" type="ORF">E6C55_31660</name>
</gene>
<dbReference type="OrthoDB" id="9806127at2"/>
<name>A0A4S4BKV8_9BACL</name>
<dbReference type="RefSeq" id="WP_136373848.1">
    <property type="nucleotide sequence ID" value="NZ_SSOB01000069.1"/>
</dbReference>
<organism evidence="1 2">
    <name type="scientific">Cohnella fermenti</name>
    <dbReference type="NCBI Taxonomy" id="2565925"/>
    <lineage>
        <taxon>Bacteria</taxon>
        <taxon>Bacillati</taxon>
        <taxon>Bacillota</taxon>
        <taxon>Bacilli</taxon>
        <taxon>Bacillales</taxon>
        <taxon>Paenibacillaceae</taxon>
        <taxon>Cohnella</taxon>
    </lineage>
</organism>
<keyword evidence="2" id="KW-1185">Reference proteome</keyword>
<dbReference type="EMBL" id="SSOB01000069">
    <property type="protein sequence ID" value="THF72831.1"/>
    <property type="molecule type" value="Genomic_DNA"/>
</dbReference>
<evidence type="ECO:0000313" key="1">
    <source>
        <dbReference type="EMBL" id="THF72831.1"/>
    </source>
</evidence>